<gene>
    <name evidence="6" type="ORF">JX265_005929</name>
</gene>
<dbReference type="Proteomes" id="UP000829685">
    <property type="component" value="Unassembled WGS sequence"/>
</dbReference>
<keyword evidence="4 5" id="KW-0472">Membrane</keyword>
<dbReference type="SUPFAM" id="SSF144083">
    <property type="entry name" value="Magnesium transport protein CorA, transmembrane region"/>
    <property type="match status" value="1"/>
</dbReference>
<evidence type="ECO:0000313" key="6">
    <source>
        <dbReference type="EMBL" id="KAI1870889.1"/>
    </source>
</evidence>
<evidence type="ECO:0000256" key="5">
    <source>
        <dbReference type="SAM" id="Phobius"/>
    </source>
</evidence>
<keyword evidence="3 5" id="KW-1133">Transmembrane helix</keyword>
<dbReference type="InterPro" id="IPR045863">
    <property type="entry name" value="CorA_TM1_TM2"/>
</dbReference>
<dbReference type="Gene3D" id="1.20.58.340">
    <property type="entry name" value="Magnesium transport protein CorA, transmembrane region"/>
    <property type="match status" value="1"/>
</dbReference>
<dbReference type="GO" id="GO:0016020">
    <property type="term" value="C:membrane"/>
    <property type="evidence" value="ECO:0007669"/>
    <property type="project" value="UniProtKB-SubCell"/>
</dbReference>
<proteinExistence type="predicted"/>
<evidence type="ECO:0000256" key="3">
    <source>
        <dbReference type="ARBA" id="ARBA00022989"/>
    </source>
</evidence>
<name>A0A9P9WMH4_9PEZI</name>
<sequence>MDECLFSQQLNYLRYIPEATSYLEILNYSDVEQNTYKAPDASNDFDQYLDRSVRQESLIIPRAQSENLLHKLATDSNTLAPNAISLSREDFEKMVRKLRLPLRYIETSTVVGPFFWWTYDDDDVDDTVLQIVFRKSDVSQNGNTRGWEMVLSYSFRSKITSGYVKGAENAEIEDIINQLWASRAQISHPLLLPLMFISRELASKNDMTQRTAREQLRRLENVLVGRYKMNPAQGHEIPDYLTMAHIKKTLFKCLGEVLWKRPQAWQNVVQRMRKASECFWDNLPDTAEPAEMKKLQRMVRSRFDFLEAKLEGLEHYAHVSWARLEIQRGEMHNIIAQVESRINADIARQSHLLANASKRESTSMKTLAILGSVFLPPTFLSSMFSMPFFKFDDDMNGSVSRSLWIYFVVAVPLTVIIVGLWWIKDRRTQPEIKEDRDAEEQRLDDIEARVIDRLRRTTNTRVGTGLTGHRAT</sequence>
<feature type="transmembrane region" description="Helical" evidence="5">
    <location>
        <begin position="403"/>
        <end position="423"/>
    </location>
</feature>
<keyword evidence="7" id="KW-1185">Reference proteome</keyword>
<organism evidence="6 7">
    <name type="scientific">Neoarthrinium moseri</name>
    <dbReference type="NCBI Taxonomy" id="1658444"/>
    <lineage>
        <taxon>Eukaryota</taxon>
        <taxon>Fungi</taxon>
        <taxon>Dikarya</taxon>
        <taxon>Ascomycota</taxon>
        <taxon>Pezizomycotina</taxon>
        <taxon>Sordariomycetes</taxon>
        <taxon>Xylariomycetidae</taxon>
        <taxon>Amphisphaeriales</taxon>
        <taxon>Apiosporaceae</taxon>
        <taxon>Neoarthrinium</taxon>
    </lineage>
</organism>
<evidence type="ECO:0000313" key="7">
    <source>
        <dbReference type="Proteomes" id="UP000829685"/>
    </source>
</evidence>
<feature type="transmembrane region" description="Helical" evidence="5">
    <location>
        <begin position="367"/>
        <end position="391"/>
    </location>
</feature>
<dbReference type="AlphaFoldDB" id="A0A9P9WMH4"/>
<evidence type="ECO:0000256" key="2">
    <source>
        <dbReference type="ARBA" id="ARBA00022692"/>
    </source>
</evidence>
<reference evidence="6" key="1">
    <citation type="submission" date="2021-03" db="EMBL/GenBank/DDBJ databases">
        <title>Revisited historic fungal species revealed as producer of novel bioactive compounds through whole genome sequencing and comparative genomics.</title>
        <authorList>
            <person name="Vignolle G.A."/>
            <person name="Hochenegger N."/>
            <person name="Mach R.L."/>
            <person name="Mach-Aigner A.R."/>
            <person name="Javad Rahimi M."/>
            <person name="Salim K.A."/>
            <person name="Chan C.M."/>
            <person name="Lim L.B.L."/>
            <person name="Cai F."/>
            <person name="Druzhinina I.S."/>
            <person name="U'Ren J.M."/>
            <person name="Derntl C."/>
        </authorList>
    </citation>
    <scope>NUCLEOTIDE SEQUENCE</scope>
    <source>
        <strain evidence="6">TUCIM 5799</strain>
    </source>
</reference>
<protein>
    <submittedName>
        <fullName evidence="6">Uncharacterized protein</fullName>
    </submittedName>
</protein>
<dbReference type="EMBL" id="JAFIMR010000013">
    <property type="protein sequence ID" value="KAI1870889.1"/>
    <property type="molecule type" value="Genomic_DNA"/>
</dbReference>
<comment type="subcellular location">
    <subcellularLocation>
        <location evidence="1">Membrane</location>
        <topology evidence="1">Multi-pass membrane protein</topology>
    </subcellularLocation>
</comment>
<keyword evidence="2 5" id="KW-0812">Transmembrane</keyword>
<evidence type="ECO:0000256" key="1">
    <source>
        <dbReference type="ARBA" id="ARBA00004141"/>
    </source>
</evidence>
<accession>A0A9P9WMH4</accession>
<evidence type="ECO:0000256" key="4">
    <source>
        <dbReference type="ARBA" id="ARBA00023136"/>
    </source>
</evidence>
<comment type="caution">
    <text evidence="6">The sequence shown here is derived from an EMBL/GenBank/DDBJ whole genome shotgun (WGS) entry which is preliminary data.</text>
</comment>